<feature type="compositionally biased region" description="Basic and acidic residues" evidence="1">
    <location>
        <begin position="1"/>
        <end position="15"/>
    </location>
</feature>
<proteinExistence type="predicted"/>
<evidence type="ECO:0000256" key="1">
    <source>
        <dbReference type="SAM" id="MobiDB-lite"/>
    </source>
</evidence>
<protein>
    <recommendedName>
        <fullName evidence="4">Acyl-CoA carboxylase subunit epsilon</fullName>
    </recommendedName>
</protein>
<dbReference type="EMBL" id="CP101988">
    <property type="protein sequence ID" value="UUI75419.1"/>
    <property type="molecule type" value="Genomic_DNA"/>
</dbReference>
<accession>A0ABY5KZ26</accession>
<keyword evidence="3" id="KW-1185">Reference proteome</keyword>
<gene>
    <name evidence="2" type="ORF">NP064_00360</name>
</gene>
<name>A0ABY5KZ26_9CELL</name>
<sequence length="70" mass="7491">MTTRPNRDDADREALDGVSGSSPAPPTEEILIAVHDGLAKVPAGSPHAWFEVPRQRTSAAAPKMGRRRTS</sequence>
<evidence type="ECO:0000313" key="3">
    <source>
        <dbReference type="Proteomes" id="UP001316189"/>
    </source>
</evidence>
<dbReference type="RefSeq" id="WP_227568485.1">
    <property type="nucleotide sequence ID" value="NZ_CP101988.1"/>
</dbReference>
<evidence type="ECO:0000313" key="2">
    <source>
        <dbReference type="EMBL" id="UUI75419.1"/>
    </source>
</evidence>
<dbReference type="Proteomes" id="UP001316189">
    <property type="component" value="Chromosome"/>
</dbReference>
<evidence type="ECO:0008006" key="4">
    <source>
        <dbReference type="Google" id="ProtNLM"/>
    </source>
</evidence>
<organism evidence="2 3">
    <name type="scientific">Cellulomonas chengniuliangii</name>
    <dbReference type="NCBI Taxonomy" id="2968084"/>
    <lineage>
        <taxon>Bacteria</taxon>
        <taxon>Bacillati</taxon>
        <taxon>Actinomycetota</taxon>
        <taxon>Actinomycetes</taxon>
        <taxon>Micrococcales</taxon>
        <taxon>Cellulomonadaceae</taxon>
        <taxon>Cellulomonas</taxon>
    </lineage>
</organism>
<reference evidence="2 3" key="1">
    <citation type="submission" date="2022-07" db="EMBL/GenBank/DDBJ databases">
        <title>Novel species in genus cellulomonas.</title>
        <authorList>
            <person name="Ye L."/>
        </authorList>
    </citation>
    <scope>NUCLEOTIDE SEQUENCE [LARGE SCALE GENOMIC DNA]</scope>
    <source>
        <strain evidence="3">zg-Y338</strain>
    </source>
</reference>
<feature type="region of interest" description="Disordered" evidence="1">
    <location>
        <begin position="1"/>
        <end position="27"/>
    </location>
</feature>